<dbReference type="OrthoDB" id="8910231at2"/>
<keyword evidence="2" id="KW-1185">Reference proteome</keyword>
<reference evidence="1 2" key="2">
    <citation type="journal article" date="2012" name="Stand. Genomic Sci.">
        <title>Complete genome sequence of the sulfate-reducing firmicute Desulfotomaculum ruminis type strain (DL(T)).</title>
        <authorList>
            <person name="Spring S."/>
            <person name="Visser M."/>
            <person name="Lu M."/>
            <person name="Copeland A."/>
            <person name="Lapidus A."/>
            <person name="Lucas S."/>
            <person name="Cheng J.F."/>
            <person name="Han C."/>
            <person name="Tapia R."/>
            <person name="Goodwin L.A."/>
            <person name="Pitluck S."/>
            <person name="Ivanova N."/>
            <person name="Land M."/>
            <person name="Hauser L."/>
            <person name="Larimer F."/>
            <person name="Rohde M."/>
            <person name="Goker M."/>
            <person name="Detter J.C."/>
            <person name="Kyrpides N.C."/>
            <person name="Woyke T."/>
            <person name="Schaap P.J."/>
            <person name="Plugge C.M."/>
            <person name="Muyzer G."/>
            <person name="Kuever J."/>
            <person name="Pereira I.A."/>
            <person name="Parshina S.N."/>
            <person name="Bernier-Latmani R."/>
            <person name="Stams A.J."/>
            <person name="Klenk H.P."/>
        </authorList>
    </citation>
    <scope>NUCLEOTIDE SEQUENCE [LARGE SCALE GENOMIC DNA]</scope>
    <source>
        <strain evidence="2">ATCC 23193 / DSM 2154 / NCIB 8452 / DL</strain>
    </source>
</reference>
<evidence type="ECO:0000313" key="2">
    <source>
        <dbReference type="Proteomes" id="UP000009234"/>
    </source>
</evidence>
<dbReference type="Proteomes" id="UP000009234">
    <property type="component" value="Chromosome"/>
</dbReference>
<dbReference type="HOGENOM" id="CLU_2733499_0_0_9"/>
<dbReference type="AlphaFoldDB" id="F6DTB6"/>
<dbReference type="InterPro" id="IPR024392">
    <property type="entry name" value="DUF2688"/>
</dbReference>
<organism evidence="1 2">
    <name type="scientific">Desulforamulus ruminis (strain ATCC 23193 / DSM 2154 / NCIMB 8452 / DL)</name>
    <name type="common">Desulfotomaculum ruminis</name>
    <dbReference type="NCBI Taxonomy" id="696281"/>
    <lineage>
        <taxon>Bacteria</taxon>
        <taxon>Bacillati</taxon>
        <taxon>Bacillota</taxon>
        <taxon>Clostridia</taxon>
        <taxon>Eubacteriales</taxon>
        <taxon>Peptococcaceae</taxon>
        <taxon>Desulforamulus</taxon>
    </lineage>
</organism>
<protein>
    <submittedName>
        <fullName evidence="1">Uncharacterized protein</fullName>
    </submittedName>
</protein>
<accession>F6DTB6</accession>
<name>F6DTB6_DESRL</name>
<dbReference type="EMBL" id="CP002780">
    <property type="protein sequence ID" value="AEG58933.1"/>
    <property type="molecule type" value="Genomic_DNA"/>
</dbReference>
<evidence type="ECO:0000313" key="1">
    <source>
        <dbReference type="EMBL" id="AEG58933.1"/>
    </source>
</evidence>
<reference evidence="2" key="1">
    <citation type="submission" date="2011-05" db="EMBL/GenBank/DDBJ databases">
        <title>Complete sequence of Desulfotomaculum ruminis DSM 2154.</title>
        <authorList>
            <person name="Lucas S."/>
            <person name="Copeland A."/>
            <person name="Lapidus A."/>
            <person name="Cheng J.-F."/>
            <person name="Goodwin L."/>
            <person name="Pitluck S."/>
            <person name="Lu M."/>
            <person name="Detter J.C."/>
            <person name="Han C."/>
            <person name="Tapia R."/>
            <person name="Land M."/>
            <person name="Hauser L."/>
            <person name="Kyrpides N."/>
            <person name="Ivanova N."/>
            <person name="Mikhailova N."/>
            <person name="Pagani I."/>
            <person name="Stams A.J.M."/>
            <person name="Plugge C.M."/>
            <person name="Muyzer G."/>
            <person name="Kuever J."/>
            <person name="Parshina S.N."/>
            <person name="Ivanova A.E."/>
            <person name="Nazina T.N."/>
            <person name="Brambilla E."/>
            <person name="Spring S."/>
            <person name="Klenk H.-P."/>
            <person name="Woyke T."/>
        </authorList>
    </citation>
    <scope>NUCLEOTIDE SEQUENCE [LARGE SCALE GENOMIC DNA]</scope>
    <source>
        <strain evidence="2">ATCC 23193 / DSM 2154 / NCIB 8452 / DL</strain>
    </source>
</reference>
<dbReference type="RefSeq" id="WP_013840707.1">
    <property type="nucleotide sequence ID" value="NC_015589.1"/>
</dbReference>
<dbReference type="STRING" id="696281.Desru_0648"/>
<proteinExistence type="predicted"/>
<dbReference type="KEGG" id="dru:Desru_0648"/>
<sequence length="71" mass="7918">MMIKKIQIVTTQCKRCGKSLVKTNRSLYGMEELKVKFGDICSDCMSNEELGEILRAQGTGLLGHLRSGRGR</sequence>
<dbReference type="Pfam" id="PF10892">
    <property type="entry name" value="DUF2688"/>
    <property type="match status" value="1"/>
</dbReference>
<gene>
    <name evidence="1" type="ordered locus">Desru_0648</name>
</gene>